<feature type="region of interest" description="Disordered" evidence="1">
    <location>
        <begin position="1"/>
        <end position="32"/>
    </location>
</feature>
<reference evidence="2" key="1">
    <citation type="submission" date="2021-02" db="EMBL/GenBank/DDBJ databases">
        <authorList>
            <person name="Nowell W R."/>
        </authorList>
    </citation>
    <scope>NUCLEOTIDE SEQUENCE</scope>
</reference>
<protein>
    <submittedName>
        <fullName evidence="2">Uncharacterized protein</fullName>
    </submittedName>
</protein>
<proteinExistence type="predicted"/>
<evidence type="ECO:0000256" key="1">
    <source>
        <dbReference type="SAM" id="MobiDB-lite"/>
    </source>
</evidence>
<name>A0A8S3AK67_9BILA</name>
<sequence>IPVNDDDDDTEEGEEKPRTIPSMNGHGRSSSIVMSTMTLVGAKRRKSKIAHRINIEDKVKAK</sequence>
<feature type="compositionally biased region" description="Acidic residues" evidence="1">
    <location>
        <begin position="1"/>
        <end position="14"/>
    </location>
</feature>
<dbReference type="AlphaFoldDB" id="A0A8S3AK67"/>
<organism evidence="2 3">
    <name type="scientific">Rotaria magnacalcarata</name>
    <dbReference type="NCBI Taxonomy" id="392030"/>
    <lineage>
        <taxon>Eukaryota</taxon>
        <taxon>Metazoa</taxon>
        <taxon>Spiralia</taxon>
        <taxon>Gnathifera</taxon>
        <taxon>Rotifera</taxon>
        <taxon>Eurotatoria</taxon>
        <taxon>Bdelloidea</taxon>
        <taxon>Philodinida</taxon>
        <taxon>Philodinidae</taxon>
        <taxon>Rotaria</taxon>
    </lineage>
</organism>
<dbReference type="Proteomes" id="UP000681720">
    <property type="component" value="Unassembled WGS sequence"/>
</dbReference>
<evidence type="ECO:0000313" key="3">
    <source>
        <dbReference type="Proteomes" id="UP000681720"/>
    </source>
</evidence>
<evidence type="ECO:0000313" key="2">
    <source>
        <dbReference type="EMBL" id="CAF4738436.1"/>
    </source>
</evidence>
<accession>A0A8S3AK67</accession>
<dbReference type="EMBL" id="CAJOBJ010135063">
    <property type="protein sequence ID" value="CAF4738436.1"/>
    <property type="molecule type" value="Genomic_DNA"/>
</dbReference>
<gene>
    <name evidence="2" type="ORF">GIL414_LOCUS44608</name>
</gene>
<feature type="non-terminal residue" evidence="2">
    <location>
        <position position="1"/>
    </location>
</feature>
<comment type="caution">
    <text evidence="2">The sequence shown here is derived from an EMBL/GenBank/DDBJ whole genome shotgun (WGS) entry which is preliminary data.</text>
</comment>